<gene>
    <name evidence="2" type="ORF">NEZAVI_LOCUS5525</name>
</gene>
<feature type="region of interest" description="Disordered" evidence="1">
    <location>
        <begin position="29"/>
        <end position="56"/>
    </location>
</feature>
<dbReference type="AlphaFoldDB" id="A0A9P0EEX0"/>
<keyword evidence="3" id="KW-1185">Reference proteome</keyword>
<protein>
    <submittedName>
        <fullName evidence="2">Uncharacterized protein</fullName>
    </submittedName>
</protein>
<evidence type="ECO:0000313" key="2">
    <source>
        <dbReference type="EMBL" id="CAH1395213.1"/>
    </source>
</evidence>
<name>A0A9P0EEX0_NEZVI</name>
<sequence length="98" mass="10951">MKSWELGKLEGKQSACEVLHLSIRVMKRQSHAKGSSVGLTSPGSTSRPADLNSQPYPLEDTDFRPQLFSALTALSFRWYPCHLNKAAVLHKLYHTAEP</sequence>
<feature type="compositionally biased region" description="Polar residues" evidence="1">
    <location>
        <begin position="37"/>
        <end position="55"/>
    </location>
</feature>
<organism evidence="2 3">
    <name type="scientific">Nezara viridula</name>
    <name type="common">Southern green stink bug</name>
    <name type="synonym">Cimex viridulus</name>
    <dbReference type="NCBI Taxonomy" id="85310"/>
    <lineage>
        <taxon>Eukaryota</taxon>
        <taxon>Metazoa</taxon>
        <taxon>Ecdysozoa</taxon>
        <taxon>Arthropoda</taxon>
        <taxon>Hexapoda</taxon>
        <taxon>Insecta</taxon>
        <taxon>Pterygota</taxon>
        <taxon>Neoptera</taxon>
        <taxon>Paraneoptera</taxon>
        <taxon>Hemiptera</taxon>
        <taxon>Heteroptera</taxon>
        <taxon>Panheteroptera</taxon>
        <taxon>Pentatomomorpha</taxon>
        <taxon>Pentatomoidea</taxon>
        <taxon>Pentatomidae</taxon>
        <taxon>Pentatominae</taxon>
        <taxon>Nezara</taxon>
    </lineage>
</organism>
<reference evidence="2" key="1">
    <citation type="submission" date="2022-01" db="EMBL/GenBank/DDBJ databases">
        <authorList>
            <person name="King R."/>
        </authorList>
    </citation>
    <scope>NUCLEOTIDE SEQUENCE</scope>
</reference>
<accession>A0A9P0EEX0</accession>
<proteinExistence type="predicted"/>
<dbReference type="Proteomes" id="UP001152798">
    <property type="component" value="Chromosome 3"/>
</dbReference>
<dbReference type="EMBL" id="OV725079">
    <property type="protein sequence ID" value="CAH1395213.1"/>
    <property type="molecule type" value="Genomic_DNA"/>
</dbReference>
<evidence type="ECO:0000256" key="1">
    <source>
        <dbReference type="SAM" id="MobiDB-lite"/>
    </source>
</evidence>
<evidence type="ECO:0000313" key="3">
    <source>
        <dbReference type="Proteomes" id="UP001152798"/>
    </source>
</evidence>